<dbReference type="InterPro" id="IPR029062">
    <property type="entry name" value="Class_I_gatase-like"/>
</dbReference>
<accession>A0A7T9DJC9</accession>
<keyword evidence="1" id="KW-0472">Membrane</keyword>
<protein>
    <recommendedName>
        <fullName evidence="3">ThuA domain-containing protein</fullName>
    </recommendedName>
</protein>
<keyword evidence="1" id="KW-0812">Transmembrane</keyword>
<feature type="transmembrane region" description="Helical" evidence="1">
    <location>
        <begin position="12"/>
        <end position="33"/>
    </location>
</feature>
<dbReference type="AlphaFoldDB" id="A0A7T9DJC9"/>
<dbReference type="SUPFAM" id="SSF52317">
    <property type="entry name" value="Class I glutamine amidotransferase-like"/>
    <property type="match status" value="1"/>
</dbReference>
<gene>
    <name evidence="2" type="ORF">IPJ89_04555</name>
</gene>
<evidence type="ECO:0008006" key="3">
    <source>
        <dbReference type="Google" id="ProtNLM"/>
    </source>
</evidence>
<proteinExistence type="predicted"/>
<name>A0A7T9DJC9_9ARCH</name>
<dbReference type="Proteomes" id="UP000596004">
    <property type="component" value="Chromosome"/>
</dbReference>
<dbReference type="EMBL" id="CP064981">
    <property type="protein sequence ID" value="QQR92398.1"/>
    <property type="molecule type" value="Genomic_DNA"/>
</dbReference>
<organism evidence="2">
    <name type="scientific">Candidatus Iainarchaeum sp</name>
    <dbReference type="NCBI Taxonomy" id="3101447"/>
    <lineage>
        <taxon>Archaea</taxon>
        <taxon>Candidatus Iainarchaeota</taxon>
        <taxon>Candidatus Iainarchaeia</taxon>
        <taxon>Candidatus Iainarchaeales</taxon>
        <taxon>Candidatus Iainarchaeaceae</taxon>
        <taxon>Candidatus Iainarchaeum</taxon>
    </lineage>
</organism>
<evidence type="ECO:0000313" key="2">
    <source>
        <dbReference type="EMBL" id="QQR92398.1"/>
    </source>
</evidence>
<evidence type="ECO:0000256" key="1">
    <source>
        <dbReference type="SAM" id="Phobius"/>
    </source>
</evidence>
<reference evidence="2" key="1">
    <citation type="submission" date="2020-11" db="EMBL/GenBank/DDBJ databases">
        <title>Connecting structure to function with the recovery of over 1000 high-quality activated sludge metagenome-assembled genomes encoding full-length rRNA genes using long-read sequencing.</title>
        <authorList>
            <person name="Singleton C.M."/>
            <person name="Petriglieri F."/>
            <person name="Kristensen J.M."/>
            <person name="Kirkegaard R.H."/>
            <person name="Michaelsen T.Y."/>
            <person name="Andersen M.H."/>
            <person name="Karst S.M."/>
            <person name="Dueholm M.S."/>
            <person name="Nielsen P.H."/>
            <person name="Albertsen M."/>
        </authorList>
    </citation>
    <scope>NUCLEOTIDE SEQUENCE</scope>
    <source>
        <strain evidence="2">Fred_18-Q3-R57-64_BAT3C.431</strain>
    </source>
</reference>
<sequence length="310" mass="34172">MAEMRPVAKDLYHVGMAIVLVLAILGLLTWSGIISCRDVPGFCSVYYAIKGPPKTLIVFGETGLGDPALLAQELRNRSGAAATNISQQDVEFVSAGNLKQFDLVIVTRARSIPTRTLKAFMEYVDGGGRLVWTGDAGIELSRDDQFLYANDVDANAPRRLISPWARKDVTEQEAIRFDRYISVNYINNYCTVRACVGEQQVGPLVPEAGADHKLIYGISNNLKLYGDFALVEDQGIGSTRVLSVDTQTDLIEKNAFDNNSSRDIGKVFPIIVTSGIGEKIIYYAIPPEILAQPPMQYKLFVENLYDGILR</sequence>
<keyword evidence="1" id="KW-1133">Transmembrane helix</keyword>